<keyword evidence="2" id="KW-0547">Nucleotide-binding</keyword>
<dbReference type="SUPFAM" id="SSF52540">
    <property type="entry name" value="P-loop containing nucleoside triphosphate hydrolases"/>
    <property type="match status" value="1"/>
</dbReference>
<proteinExistence type="predicted"/>
<keyword evidence="2" id="KW-0378">Hydrolase</keyword>
<dbReference type="Proteomes" id="UP001493487">
    <property type="component" value="Unassembled WGS sequence"/>
</dbReference>
<sequence>MKVVETTIVVSLEQPHDSRYFELLNNYFAASERDGRASSIEEKKNMMAIKEEMAVLCNRNPRKLDALSEIVSKVRESREKAVLMTKSTVVASELVAFLGEIFGERVILNITQHDSVHEVNQIIDQFGKLPESAVLLLTDSSNAGWDVTAANHLIHYDYPQKATDLMGRNNRISRQTSQHSKATLYYLITSGRIDEFEYLQSKTFD</sequence>
<keyword evidence="2" id="KW-0347">Helicase</keyword>
<feature type="domain" description="Helicase C-terminal" evidence="1">
    <location>
        <begin position="66"/>
        <end position="205"/>
    </location>
</feature>
<dbReference type="Gene3D" id="3.40.50.300">
    <property type="entry name" value="P-loop containing nucleotide triphosphate hydrolases"/>
    <property type="match status" value="1"/>
</dbReference>
<dbReference type="PROSITE" id="PS51194">
    <property type="entry name" value="HELICASE_CTER"/>
    <property type="match status" value="1"/>
</dbReference>
<protein>
    <submittedName>
        <fullName evidence="2">Helicase-related protein</fullName>
    </submittedName>
</protein>
<accession>A0ABV1KXT6</accession>
<dbReference type="Pfam" id="PF00271">
    <property type="entry name" value="Helicase_C"/>
    <property type="match status" value="1"/>
</dbReference>
<dbReference type="InterPro" id="IPR027417">
    <property type="entry name" value="P-loop_NTPase"/>
</dbReference>
<evidence type="ECO:0000313" key="2">
    <source>
        <dbReference type="EMBL" id="MEQ4484924.1"/>
    </source>
</evidence>
<name>A0ABV1KXT6_9BACL</name>
<dbReference type="RefSeq" id="WP_232184874.1">
    <property type="nucleotide sequence ID" value="NZ_JAIOAP010000003.1"/>
</dbReference>
<gene>
    <name evidence="2" type="ORF">QJS35_21280</name>
</gene>
<dbReference type="GO" id="GO:0004386">
    <property type="term" value="F:helicase activity"/>
    <property type="evidence" value="ECO:0007669"/>
    <property type="project" value="UniProtKB-KW"/>
</dbReference>
<keyword evidence="3" id="KW-1185">Reference proteome</keyword>
<reference evidence="2 3" key="1">
    <citation type="journal article" date="2023" name="Genome Announc.">
        <title>Pan-Genome Analyses of the Genus Cohnella and Proposal of the Novel Species Cohnella silvisoli sp. nov., Isolated from Forest Soil.</title>
        <authorList>
            <person name="Wang C."/>
            <person name="Mao L."/>
            <person name="Bao G."/>
            <person name="Zhu H."/>
        </authorList>
    </citation>
    <scope>NUCLEOTIDE SEQUENCE [LARGE SCALE GENOMIC DNA]</scope>
    <source>
        <strain evidence="2 3">NL03-T5-1</strain>
    </source>
</reference>
<dbReference type="InterPro" id="IPR001650">
    <property type="entry name" value="Helicase_C-like"/>
</dbReference>
<keyword evidence="2" id="KW-0067">ATP-binding</keyword>
<dbReference type="EMBL" id="JASKHM010000013">
    <property type="protein sequence ID" value="MEQ4484924.1"/>
    <property type="molecule type" value="Genomic_DNA"/>
</dbReference>
<evidence type="ECO:0000313" key="3">
    <source>
        <dbReference type="Proteomes" id="UP001493487"/>
    </source>
</evidence>
<comment type="caution">
    <text evidence="2">The sequence shown here is derived from an EMBL/GenBank/DDBJ whole genome shotgun (WGS) entry which is preliminary data.</text>
</comment>
<evidence type="ECO:0000259" key="1">
    <source>
        <dbReference type="PROSITE" id="PS51194"/>
    </source>
</evidence>
<organism evidence="2 3">
    <name type="scientific">Cohnella silvisoli</name>
    <dbReference type="NCBI Taxonomy" id="2873699"/>
    <lineage>
        <taxon>Bacteria</taxon>
        <taxon>Bacillati</taxon>
        <taxon>Bacillota</taxon>
        <taxon>Bacilli</taxon>
        <taxon>Bacillales</taxon>
        <taxon>Paenibacillaceae</taxon>
        <taxon>Cohnella</taxon>
    </lineage>
</organism>